<reference evidence="2" key="2">
    <citation type="submission" date="2016-11" db="UniProtKB">
        <authorList>
            <consortium name="WormBaseParasite"/>
        </authorList>
    </citation>
    <scope>IDENTIFICATION</scope>
</reference>
<accession>A0A1I7VX03</accession>
<evidence type="ECO:0000313" key="2">
    <source>
        <dbReference type="WBParaSite" id="EN70_7213"/>
    </source>
</evidence>
<dbReference type="AlphaFoldDB" id="A0A1I7VX03"/>
<keyword evidence="1" id="KW-1185">Reference proteome</keyword>
<reference evidence="1" key="1">
    <citation type="submission" date="2012-04" db="EMBL/GenBank/DDBJ databases">
        <title>The Genome Sequence of Loa loa.</title>
        <authorList>
            <consortium name="The Broad Institute Genome Sequencing Platform"/>
            <consortium name="Broad Institute Genome Sequencing Center for Infectious Disease"/>
            <person name="Nutman T.B."/>
            <person name="Fink D.L."/>
            <person name="Russ C."/>
            <person name="Young S."/>
            <person name="Zeng Q."/>
            <person name="Gargeya S."/>
            <person name="Alvarado L."/>
            <person name="Berlin A."/>
            <person name="Chapman S.B."/>
            <person name="Chen Z."/>
            <person name="Freedman E."/>
            <person name="Gellesch M."/>
            <person name="Goldberg J."/>
            <person name="Griggs A."/>
            <person name="Gujja S."/>
            <person name="Heilman E.R."/>
            <person name="Heiman D."/>
            <person name="Howarth C."/>
            <person name="Mehta T."/>
            <person name="Neiman D."/>
            <person name="Pearson M."/>
            <person name="Roberts A."/>
            <person name="Saif S."/>
            <person name="Shea T."/>
            <person name="Shenoy N."/>
            <person name="Sisk P."/>
            <person name="Stolte C."/>
            <person name="Sykes S."/>
            <person name="White J."/>
            <person name="Yandava C."/>
            <person name="Haas B."/>
            <person name="Henn M.R."/>
            <person name="Nusbaum C."/>
            <person name="Birren B."/>
        </authorList>
    </citation>
    <scope>NUCLEOTIDE SEQUENCE [LARGE SCALE GENOMIC DNA]</scope>
</reference>
<organism evidence="1 2">
    <name type="scientific">Loa loa</name>
    <name type="common">Eye worm</name>
    <name type="synonym">Filaria loa</name>
    <dbReference type="NCBI Taxonomy" id="7209"/>
    <lineage>
        <taxon>Eukaryota</taxon>
        <taxon>Metazoa</taxon>
        <taxon>Ecdysozoa</taxon>
        <taxon>Nematoda</taxon>
        <taxon>Chromadorea</taxon>
        <taxon>Rhabditida</taxon>
        <taxon>Spirurina</taxon>
        <taxon>Spiruromorpha</taxon>
        <taxon>Filarioidea</taxon>
        <taxon>Onchocercidae</taxon>
        <taxon>Loa</taxon>
    </lineage>
</organism>
<name>A0A1I7VX03_LOALO</name>
<sequence length="83" mass="9808">MLIATIKGLRVINNQMQRIFERFRNEAEILATELNAEVEIVVKYSFKGKPEISSIFPNERRRYEIKLRNNSKHYPKLPGIMSK</sequence>
<dbReference type="WBParaSite" id="EN70_7213">
    <property type="protein sequence ID" value="EN70_7213"/>
    <property type="gene ID" value="EN70_7213"/>
</dbReference>
<dbReference type="Proteomes" id="UP000095285">
    <property type="component" value="Unassembled WGS sequence"/>
</dbReference>
<evidence type="ECO:0000313" key="1">
    <source>
        <dbReference type="Proteomes" id="UP000095285"/>
    </source>
</evidence>
<protein>
    <submittedName>
        <fullName evidence="2">Ribosome-associated translation inhibitor RaiA</fullName>
    </submittedName>
</protein>
<proteinExistence type="predicted"/>